<reference evidence="4 5" key="1">
    <citation type="journal article" date="2009" name="PLoS Genet.">
        <title>The genome of Nectria haematococca: contribution of supernumerary chromosomes to gene expansion.</title>
        <authorList>
            <person name="Coleman J.J."/>
            <person name="Rounsley S.D."/>
            <person name="Rodriguez-Carres M."/>
            <person name="Kuo A."/>
            <person name="Wasmann C.C."/>
            <person name="Grimwood J."/>
            <person name="Schmutz J."/>
            <person name="Taga M."/>
            <person name="White G.J."/>
            <person name="Zhou S."/>
            <person name="Schwartz D.C."/>
            <person name="Freitag M."/>
            <person name="Ma L.J."/>
            <person name="Danchin E.G."/>
            <person name="Henrissat B."/>
            <person name="Coutinho P.M."/>
            <person name="Nelson D.R."/>
            <person name="Straney D."/>
            <person name="Napoli C.A."/>
            <person name="Barker B.M."/>
            <person name="Gribskov M."/>
            <person name="Rep M."/>
            <person name="Kroken S."/>
            <person name="Molnar I."/>
            <person name="Rensing C."/>
            <person name="Kennell J.C."/>
            <person name="Zamora J."/>
            <person name="Farman M.L."/>
            <person name="Selker E.U."/>
            <person name="Salamov A."/>
            <person name="Shapiro H."/>
            <person name="Pangilinan J."/>
            <person name="Lindquist E."/>
            <person name="Lamers C."/>
            <person name="Grigoriev I.V."/>
            <person name="Geiser D.M."/>
            <person name="Covert S.F."/>
            <person name="Temporini E."/>
            <person name="Vanetten H.D."/>
        </authorList>
    </citation>
    <scope>NUCLEOTIDE SEQUENCE [LARGE SCALE GENOMIC DNA]</scope>
    <source>
        <strain evidence="5">ATCC MYA-4622 / CBS 123669 / FGSC 9596 / NRRL 45880 / 77-13-4</strain>
    </source>
</reference>
<keyword evidence="3" id="KW-0812">Transmembrane</keyword>
<dbReference type="VEuPathDB" id="FungiDB:NECHADRAFT_99743"/>
<evidence type="ECO:0000313" key="5">
    <source>
        <dbReference type="Proteomes" id="UP000005206"/>
    </source>
</evidence>
<feature type="transmembrane region" description="Helical" evidence="3">
    <location>
        <begin position="158"/>
        <end position="176"/>
    </location>
</feature>
<dbReference type="HOGENOM" id="CLU_586724_0_0_1"/>
<feature type="compositionally biased region" description="Basic and acidic residues" evidence="2">
    <location>
        <begin position="190"/>
        <end position="204"/>
    </location>
</feature>
<evidence type="ECO:0000256" key="2">
    <source>
        <dbReference type="SAM" id="MobiDB-lite"/>
    </source>
</evidence>
<dbReference type="Proteomes" id="UP000005206">
    <property type="component" value="Chromosome 3"/>
</dbReference>
<dbReference type="KEGG" id="nhe:NECHADRAFT_99743"/>
<organism evidence="4 5">
    <name type="scientific">Fusarium vanettenii (strain ATCC MYA-4622 / CBS 123669 / FGSC 9596 / NRRL 45880 / 77-13-4)</name>
    <name type="common">Fusarium solani subsp. pisi</name>
    <dbReference type="NCBI Taxonomy" id="660122"/>
    <lineage>
        <taxon>Eukaryota</taxon>
        <taxon>Fungi</taxon>
        <taxon>Dikarya</taxon>
        <taxon>Ascomycota</taxon>
        <taxon>Pezizomycotina</taxon>
        <taxon>Sordariomycetes</taxon>
        <taxon>Hypocreomycetidae</taxon>
        <taxon>Hypocreales</taxon>
        <taxon>Nectriaceae</taxon>
        <taxon>Fusarium</taxon>
        <taxon>Fusarium solani species complex</taxon>
        <taxon>Fusarium vanettenii</taxon>
    </lineage>
</organism>
<evidence type="ECO:0000256" key="1">
    <source>
        <dbReference type="SAM" id="Coils"/>
    </source>
</evidence>
<evidence type="ECO:0000256" key="3">
    <source>
        <dbReference type="SAM" id="Phobius"/>
    </source>
</evidence>
<dbReference type="InParanoid" id="C7YN33"/>
<proteinExistence type="predicted"/>
<feature type="region of interest" description="Disordered" evidence="2">
    <location>
        <begin position="190"/>
        <end position="209"/>
    </location>
</feature>
<keyword evidence="3" id="KW-0472">Membrane</keyword>
<keyword evidence="3" id="KW-1133">Transmembrane helix</keyword>
<dbReference type="OrthoDB" id="5102328at2759"/>
<feature type="coiled-coil region" evidence="1">
    <location>
        <begin position="55"/>
        <end position="82"/>
    </location>
</feature>
<dbReference type="EMBL" id="GG698897">
    <property type="protein sequence ID" value="EEU47056.1"/>
    <property type="molecule type" value="Genomic_DNA"/>
</dbReference>
<dbReference type="RefSeq" id="XP_003052769.1">
    <property type="nucleotide sequence ID" value="XM_003052723.1"/>
</dbReference>
<protein>
    <submittedName>
        <fullName evidence="4">Uncharacterized protein</fullName>
    </submittedName>
</protein>
<sequence length="466" mass="51247">MDADRLNRPDFRLLADNLRTMSDHVERCENLPTVDGGVHVLEAVQALTALVQDLRRETRRDFDRLHERVDRLHERVDGMQRRVTVSESNGIIRLENSTAVRAGSEITPLLSVETGEVIENFPRTVDGISTMTSVDVNRILLQLGAPTNGSVAVRRRRLLLAVGVTTLAVLFSFAIVRCVRRVEPEQHLRLDTSDPHCHGPRETGRPPPGSLGMLVGSGIDAARQAGSMLCFAHLHNDPDNMVLYYLLSILVNVDLKEKRDHGQGSPQDGQKDEEGKRQRVKMGEGNATRRAGDLRDWVYQAAAASPSIGLVRRLEKAKESPPHLTSVRHDIDVTPASAVIEVDEKERVPIEEGDVFALVLVGVVDRLLHQDLCVAAEGCRVAAQACVTPTEFIWRAASLGELLEADDTGSLVVEGGEPSRAAARQTPVLTFVCPGGSTDRALDKLLVQMEDLFWVICGQGEVHRID</sequence>
<feature type="region of interest" description="Disordered" evidence="2">
    <location>
        <begin position="258"/>
        <end position="287"/>
    </location>
</feature>
<dbReference type="GeneID" id="9671301"/>
<gene>
    <name evidence="4" type="ORF">NECHADRAFT_99743</name>
</gene>
<name>C7YN33_FUSV7</name>
<keyword evidence="5" id="KW-1185">Reference proteome</keyword>
<dbReference type="STRING" id="660122.C7YN33"/>
<dbReference type="eggNOG" id="ENOG502RW6H">
    <property type="taxonomic scope" value="Eukaryota"/>
</dbReference>
<evidence type="ECO:0000313" key="4">
    <source>
        <dbReference type="EMBL" id="EEU47056.1"/>
    </source>
</evidence>
<accession>C7YN33</accession>
<dbReference type="AlphaFoldDB" id="C7YN33"/>
<keyword evidence="1" id="KW-0175">Coiled coil</keyword>